<feature type="domain" description="Citrate transporter-like" evidence="12">
    <location>
        <begin position="24"/>
        <end position="367"/>
    </location>
</feature>
<evidence type="ECO:0000256" key="9">
    <source>
        <dbReference type="ARBA" id="ARBA00023201"/>
    </source>
</evidence>
<dbReference type="PANTHER" id="PTHR43269">
    <property type="entry name" value="SODIUM/PROTON ANTIPORTER 1-RELATED"/>
    <property type="match status" value="1"/>
</dbReference>
<feature type="transmembrane region" description="Helical" evidence="11">
    <location>
        <begin position="5"/>
        <end position="23"/>
    </location>
</feature>
<evidence type="ECO:0000256" key="3">
    <source>
        <dbReference type="ARBA" id="ARBA00022449"/>
    </source>
</evidence>
<comment type="subcellular location">
    <subcellularLocation>
        <location evidence="1">Membrane</location>
        <topology evidence="1">Multi-pass membrane protein</topology>
    </subcellularLocation>
</comment>
<protein>
    <recommendedName>
        <fullName evidence="12">Citrate transporter-like domain-containing protein</fullName>
    </recommendedName>
</protein>
<dbReference type="AlphaFoldDB" id="A0A1G2PEI0"/>
<feature type="transmembrane region" description="Helical" evidence="11">
    <location>
        <begin position="179"/>
        <end position="197"/>
    </location>
</feature>
<evidence type="ECO:0000256" key="2">
    <source>
        <dbReference type="ARBA" id="ARBA00022448"/>
    </source>
</evidence>
<keyword evidence="6" id="KW-0915">Sodium</keyword>
<evidence type="ECO:0000256" key="4">
    <source>
        <dbReference type="ARBA" id="ARBA00022692"/>
    </source>
</evidence>
<feature type="transmembrane region" description="Helical" evidence="11">
    <location>
        <begin position="104"/>
        <end position="127"/>
    </location>
</feature>
<evidence type="ECO:0000256" key="5">
    <source>
        <dbReference type="ARBA" id="ARBA00022989"/>
    </source>
</evidence>
<accession>A0A1G2PEI0</accession>
<keyword evidence="4 11" id="KW-0812">Transmembrane</keyword>
<dbReference type="NCBIfam" id="NF038006">
    <property type="entry name" value="NhaD_1"/>
    <property type="match status" value="1"/>
</dbReference>
<gene>
    <name evidence="13" type="ORF">A2828_02480</name>
</gene>
<keyword evidence="8 11" id="KW-0472">Membrane</keyword>
<dbReference type="InterPro" id="IPR045016">
    <property type="entry name" value="NhaD-like"/>
</dbReference>
<name>A0A1G2PEI0_9BACT</name>
<feature type="transmembrane region" description="Helical" evidence="11">
    <location>
        <begin position="395"/>
        <end position="416"/>
    </location>
</feature>
<sequence>MVVSLAVLIFVLGYLVISLAYFLRVDKSAVALLIGGVLWVLIAATLPHDAIGSALAEAGSDIFSIIVFLLGAMTLVEILTHYRIFDLIRVRLFALHVSDRAQFWIIGILTFCLSPILDNLTTTIVMAQVAQRFFRGQNLLLAIAAIVVSANAGGAFSPIGDVTTLMLWLAGKFSALEVISQLFFPSLFLFLVSNWLLARRLQADTQDVEEETQVSFSLSEKIICGFVFLAFTMPFFFSQLGLPPYLGIITGLAFVWFVGDVFKIVVPQPSHLSVDINRFLQKTDIATLKFFIGILLAVSALAHLGILAHASEAMFGNAPTEGRLIAGSVVLGILSAVVDNVPLTAAAIDILHTTNSAIWSLLALAVGTGGSLLIIGSAAGIVAMGTAQEMTFFRYLRIATVPAFIGYVAAIVTWFIQFRLFFA</sequence>
<evidence type="ECO:0000256" key="8">
    <source>
        <dbReference type="ARBA" id="ARBA00023136"/>
    </source>
</evidence>
<evidence type="ECO:0000256" key="1">
    <source>
        <dbReference type="ARBA" id="ARBA00004141"/>
    </source>
</evidence>
<feature type="transmembrane region" description="Helical" evidence="11">
    <location>
        <begin position="287"/>
        <end position="309"/>
    </location>
</feature>
<dbReference type="GO" id="GO:0006814">
    <property type="term" value="P:sodium ion transport"/>
    <property type="evidence" value="ECO:0007669"/>
    <property type="project" value="UniProtKB-KW"/>
</dbReference>
<dbReference type="InterPro" id="IPR004680">
    <property type="entry name" value="Cit_transptr-like_dom"/>
</dbReference>
<feature type="transmembrane region" description="Helical" evidence="11">
    <location>
        <begin position="218"/>
        <end position="237"/>
    </location>
</feature>
<proteinExistence type="inferred from homology"/>
<comment type="caution">
    <text evidence="13">The sequence shown here is derived from an EMBL/GenBank/DDBJ whole genome shotgun (WGS) entry which is preliminary data.</text>
</comment>
<feature type="transmembrane region" description="Helical" evidence="11">
    <location>
        <begin position="243"/>
        <end position="266"/>
    </location>
</feature>
<keyword evidence="3" id="KW-0050">Antiport</keyword>
<evidence type="ECO:0000313" key="13">
    <source>
        <dbReference type="EMBL" id="OHA46738.1"/>
    </source>
</evidence>
<dbReference type="GO" id="GO:0016020">
    <property type="term" value="C:membrane"/>
    <property type="evidence" value="ECO:0007669"/>
    <property type="project" value="UniProtKB-SubCell"/>
</dbReference>
<dbReference type="Pfam" id="PF03600">
    <property type="entry name" value="CitMHS"/>
    <property type="match status" value="1"/>
</dbReference>
<evidence type="ECO:0000256" key="10">
    <source>
        <dbReference type="ARBA" id="ARBA00025753"/>
    </source>
</evidence>
<keyword evidence="5 11" id="KW-1133">Transmembrane helix</keyword>
<dbReference type="GO" id="GO:0015297">
    <property type="term" value="F:antiporter activity"/>
    <property type="evidence" value="ECO:0007669"/>
    <property type="project" value="UniProtKB-KW"/>
</dbReference>
<feature type="transmembrane region" description="Helical" evidence="11">
    <location>
        <begin position="329"/>
        <end position="351"/>
    </location>
</feature>
<comment type="similarity">
    <text evidence="10">Belongs to the NhaD Na(+)/H(+) (TC 2.A.62) antiporter family.</text>
</comment>
<dbReference type="Proteomes" id="UP000178869">
    <property type="component" value="Unassembled WGS sequence"/>
</dbReference>
<feature type="transmembrane region" description="Helical" evidence="11">
    <location>
        <begin position="139"/>
        <end position="159"/>
    </location>
</feature>
<dbReference type="EMBL" id="MHSR01000013">
    <property type="protein sequence ID" value="OHA46738.1"/>
    <property type="molecule type" value="Genomic_DNA"/>
</dbReference>
<feature type="transmembrane region" description="Helical" evidence="11">
    <location>
        <begin position="358"/>
        <end position="383"/>
    </location>
</feature>
<feature type="transmembrane region" description="Helical" evidence="11">
    <location>
        <begin position="29"/>
        <end position="50"/>
    </location>
</feature>
<reference evidence="13 14" key="1">
    <citation type="journal article" date="2016" name="Nat. Commun.">
        <title>Thousands of microbial genomes shed light on interconnected biogeochemical processes in an aquifer system.</title>
        <authorList>
            <person name="Anantharaman K."/>
            <person name="Brown C.T."/>
            <person name="Hug L.A."/>
            <person name="Sharon I."/>
            <person name="Castelle C.J."/>
            <person name="Probst A.J."/>
            <person name="Thomas B.C."/>
            <person name="Singh A."/>
            <person name="Wilkins M.J."/>
            <person name="Karaoz U."/>
            <person name="Brodie E.L."/>
            <person name="Williams K.H."/>
            <person name="Hubbard S.S."/>
            <person name="Banfield J.F."/>
        </authorList>
    </citation>
    <scope>NUCLEOTIDE SEQUENCE [LARGE SCALE GENOMIC DNA]</scope>
</reference>
<evidence type="ECO:0000259" key="12">
    <source>
        <dbReference type="Pfam" id="PF03600"/>
    </source>
</evidence>
<evidence type="ECO:0000256" key="11">
    <source>
        <dbReference type="SAM" id="Phobius"/>
    </source>
</evidence>
<keyword evidence="7" id="KW-0406">Ion transport</keyword>
<dbReference type="PANTHER" id="PTHR43269:SF2">
    <property type="entry name" value="SODIUM_PROTON ANTIPORTER 1-RELATED"/>
    <property type="match status" value="1"/>
</dbReference>
<keyword evidence="2" id="KW-0813">Transport</keyword>
<keyword evidence="9" id="KW-0739">Sodium transport</keyword>
<feature type="transmembrane region" description="Helical" evidence="11">
    <location>
        <begin position="62"/>
        <end position="84"/>
    </location>
</feature>
<organism evidence="13 14">
    <name type="scientific">Candidatus Terrybacteria bacterium RIFCSPHIGHO2_01_FULL_43_35</name>
    <dbReference type="NCBI Taxonomy" id="1802361"/>
    <lineage>
        <taxon>Bacteria</taxon>
        <taxon>Candidatus Terryibacteriota</taxon>
    </lineage>
</organism>
<evidence type="ECO:0000256" key="7">
    <source>
        <dbReference type="ARBA" id="ARBA00023065"/>
    </source>
</evidence>
<evidence type="ECO:0000256" key="6">
    <source>
        <dbReference type="ARBA" id="ARBA00023053"/>
    </source>
</evidence>
<evidence type="ECO:0000313" key="14">
    <source>
        <dbReference type="Proteomes" id="UP000178869"/>
    </source>
</evidence>